<evidence type="ECO:0000313" key="8">
    <source>
        <dbReference type="Proteomes" id="UP000285120"/>
    </source>
</evidence>
<keyword evidence="8" id="KW-1185">Reference proteome</keyword>
<feature type="active site" description="Proton donor/acceptor" evidence="5">
    <location>
        <position position="139"/>
    </location>
</feature>
<organism evidence="7 8">
    <name type="scientific">Sinobaca qinghaiensis</name>
    <dbReference type="NCBI Taxonomy" id="342944"/>
    <lineage>
        <taxon>Bacteria</taxon>
        <taxon>Bacillati</taxon>
        <taxon>Bacillota</taxon>
        <taxon>Bacilli</taxon>
        <taxon>Bacillales</taxon>
        <taxon>Sporolactobacillaceae</taxon>
        <taxon>Sinobaca</taxon>
    </lineage>
</organism>
<evidence type="ECO:0000256" key="1">
    <source>
        <dbReference type="ARBA" id="ARBA00007592"/>
    </source>
</evidence>
<dbReference type="Gene3D" id="3.20.20.70">
    <property type="entry name" value="Aldolase class I"/>
    <property type="match status" value="1"/>
</dbReference>
<dbReference type="Proteomes" id="UP000285120">
    <property type="component" value="Unassembled WGS sequence"/>
</dbReference>
<dbReference type="AlphaFoldDB" id="A0A419V877"/>
<comment type="caution">
    <text evidence="7">The sequence shown here is derived from an EMBL/GenBank/DDBJ whole genome shotgun (WGS) entry which is preliminary data.</text>
</comment>
<evidence type="ECO:0000256" key="3">
    <source>
        <dbReference type="ARBA" id="ARBA00023270"/>
    </source>
</evidence>
<dbReference type="Pfam" id="PF00701">
    <property type="entry name" value="DHDPS"/>
    <property type="match status" value="1"/>
</dbReference>
<dbReference type="OrthoDB" id="9771791at2"/>
<evidence type="ECO:0000256" key="6">
    <source>
        <dbReference type="PIRSR" id="PIRSR001365-2"/>
    </source>
</evidence>
<dbReference type="EMBL" id="RAPK01000006">
    <property type="protein sequence ID" value="RKD76291.1"/>
    <property type="molecule type" value="Genomic_DNA"/>
</dbReference>
<comment type="similarity">
    <text evidence="1 4">Belongs to the DapA family.</text>
</comment>
<dbReference type="GO" id="GO:0044281">
    <property type="term" value="P:small molecule metabolic process"/>
    <property type="evidence" value="ECO:0007669"/>
    <property type="project" value="UniProtKB-ARBA"/>
</dbReference>
<name>A0A419V877_9BACL</name>
<gene>
    <name evidence="7" type="ORF">ATL39_0506</name>
</gene>
<dbReference type="SUPFAM" id="SSF51569">
    <property type="entry name" value="Aldolase"/>
    <property type="match status" value="1"/>
</dbReference>
<dbReference type="PANTHER" id="PTHR12128:SF66">
    <property type="entry name" value="4-HYDROXY-2-OXOGLUTARATE ALDOLASE, MITOCHONDRIAL"/>
    <property type="match status" value="1"/>
</dbReference>
<dbReference type="SMART" id="SM01130">
    <property type="entry name" value="DHDPS"/>
    <property type="match status" value="1"/>
</dbReference>
<dbReference type="PROSITE" id="PS00666">
    <property type="entry name" value="DHDPS_2"/>
    <property type="match status" value="1"/>
</dbReference>
<sequence>MAGLTLQGVIPPVITPFTENGDVDYDSYRANIEKWNEDDLSGYLALGSNSETIYLTEEEKLELIRITVQHAKKDRAVLAGTGMESTRETIALTNKAAKLGAHAALILTPFYYGKAMSDEALAAYFTEVADHSDIPILVYNVPKFTHINVSAALLKRLSGHPNIIGMKDSSGNVPQLATFKRELPADFTIMVGTASALFPALALGIDTAVMALANSHPNECSRIINYFKDGKVEEARELYQAVFPINTAVTDTYGIAGLKHTATLQGYKGGWVRKPLLDSTGQQKKEIEELLQKQNLPVH</sequence>
<dbReference type="PIRSF" id="PIRSF001365">
    <property type="entry name" value="DHDPS"/>
    <property type="match status" value="1"/>
</dbReference>
<dbReference type="InterPro" id="IPR020625">
    <property type="entry name" value="Schiff_base-form_aldolases_AS"/>
</dbReference>
<evidence type="ECO:0000313" key="7">
    <source>
        <dbReference type="EMBL" id="RKD76291.1"/>
    </source>
</evidence>
<evidence type="ECO:0000256" key="2">
    <source>
        <dbReference type="ARBA" id="ARBA00023239"/>
    </source>
</evidence>
<dbReference type="PRINTS" id="PR00146">
    <property type="entry name" value="DHPICSNTHASE"/>
</dbReference>
<keyword evidence="2 4" id="KW-0456">Lyase</keyword>
<dbReference type="PANTHER" id="PTHR12128">
    <property type="entry name" value="DIHYDRODIPICOLINATE SYNTHASE"/>
    <property type="match status" value="1"/>
</dbReference>
<dbReference type="CDD" id="cd00408">
    <property type="entry name" value="DHDPS-like"/>
    <property type="match status" value="1"/>
</dbReference>
<protein>
    <submittedName>
        <fullName evidence="7">4-hydroxy-2-oxoglutarate aldolase</fullName>
    </submittedName>
</protein>
<keyword evidence="3" id="KW-0704">Schiff base</keyword>
<feature type="active site" description="Schiff-base intermediate with substrate" evidence="5">
    <location>
        <position position="167"/>
    </location>
</feature>
<reference evidence="7 8" key="1">
    <citation type="submission" date="2018-09" db="EMBL/GenBank/DDBJ databases">
        <title>Genomic Encyclopedia of Archaeal and Bacterial Type Strains, Phase II (KMG-II): from individual species to whole genera.</title>
        <authorList>
            <person name="Goeker M."/>
        </authorList>
    </citation>
    <scope>NUCLEOTIDE SEQUENCE [LARGE SCALE GENOMIC DNA]</scope>
    <source>
        <strain evidence="7 8">DSM 17008</strain>
    </source>
</reference>
<proteinExistence type="inferred from homology"/>
<dbReference type="RefSeq" id="WP_120191702.1">
    <property type="nucleotide sequence ID" value="NZ_RAPK01000006.1"/>
</dbReference>
<dbReference type="GO" id="GO:0008840">
    <property type="term" value="F:4-hydroxy-tetrahydrodipicolinate synthase activity"/>
    <property type="evidence" value="ECO:0007669"/>
    <property type="project" value="TreeGrafter"/>
</dbReference>
<evidence type="ECO:0000256" key="5">
    <source>
        <dbReference type="PIRSR" id="PIRSR001365-1"/>
    </source>
</evidence>
<dbReference type="InterPro" id="IPR013785">
    <property type="entry name" value="Aldolase_TIM"/>
</dbReference>
<evidence type="ECO:0000256" key="4">
    <source>
        <dbReference type="PIRNR" id="PIRNR001365"/>
    </source>
</evidence>
<accession>A0A419V877</accession>
<feature type="binding site" evidence="6">
    <location>
        <position position="209"/>
    </location>
    <ligand>
        <name>pyruvate</name>
        <dbReference type="ChEBI" id="CHEBI:15361"/>
    </ligand>
</feature>
<dbReference type="InterPro" id="IPR002220">
    <property type="entry name" value="DapA-like"/>
</dbReference>